<organism evidence="2 3">
    <name type="scientific">Cordylochernes scorpioides</name>
    <dbReference type="NCBI Taxonomy" id="51811"/>
    <lineage>
        <taxon>Eukaryota</taxon>
        <taxon>Metazoa</taxon>
        <taxon>Ecdysozoa</taxon>
        <taxon>Arthropoda</taxon>
        <taxon>Chelicerata</taxon>
        <taxon>Arachnida</taxon>
        <taxon>Pseudoscorpiones</taxon>
        <taxon>Cheliferoidea</taxon>
        <taxon>Chernetidae</taxon>
        <taxon>Cordylochernes</taxon>
    </lineage>
</organism>
<dbReference type="Gene3D" id="3.30.420.10">
    <property type="entry name" value="Ribonuclease H-like superfamily/Ribonuclease H"/>
    <property type="match status" value="1"/>
</dbReference>
<accession>A0ABY6LE82</accession>
<dbReference type="PANTHER" id="PTHR46068">
    <property type="entry name" value="PROTEIN CBG27172"/>
    <property type="match status" value="1"/>
</dbReference>
<gene>
    <name evidence="2" type="ORF">LAZ67_17002901</name>
</gene>
<name>A0ABY6LE82_9ARAC</name>
<sequence>MSGRRQTKQFQKSDDFTRGDWTQMCRFVHTNHLKQIGHQQPTFMASVKMTAIDPTAQTPPFVILSGSAVPTSGGHHRREHHQGTCKHPHWPLDVRAAPRRLNGSIFRTSSHQWPPYSPDLNPMDYSVWSILQSRTCVTRHKSLKLLKRSLRREWDRLSPENLRPIAENFKSRLDLCIIAKRGSL</sequence>
<evidence type="ECO:0008006" key="4">
    <source>
        <dbReference type="Google" id="ProtNLM"/>
    </source>
</evidence>
<evidence type="ECO:0000313" key="2">
    <source>
        <dbReference type="EMBL" id="UYV79497.1"/>
    </source>
</evidence>
<proteinExistence type="predicted"/>
<evidence type="ECO:0000313" key="3">
    <source>
        <dbReference type="Proteomes" id="UP001235939"/>
    </source>
</evidence>
<dbReference type="InterPro" id="IPR036397">
    <property type="entry name" value="RNaseH_sf"/>
</dbReference>
<dbReference type="EMBL" id="CP092879">
    <property type="protein sequence ID" value="UYV79497.1"/>
    <property type="molecule type" value="Genomic_DNA"/>
</dbReference>
<keyword evidence="3" id="KW-1185">Reference proteome</keyword>
<dbReference type="Proteomes" id="UP001235939">
    <property type="component" value="Chromosome 17"/>
</dbReference>
<feature type="region of interest" description="Disordered" evidence="1">
    <location>
        <begin position="70"/>
        <end position="90"/>
    </location>
</feature>
<feature type="compositionally biased region" description="Basic residues" evidence="1">
    <location>
        <begin position="74"/>
        <end position="89"/>
    </location>
</feature>
<protein>
    <recommendedName>
        <fullName evidence="4">Tc1-like transposase DDE domain-containing protein</fullName>
    </recommendedName>
</protein>
<reference evidence="2 3" key="1">
    <citation type="submission" date="2022-01" db="EMBL/GenBank/DDBJ databases">
        <title>A chromosomal length assembly of Cordylochernes scorpioides.</title>
        <authorList>
            <person name="Zeh D."/>
            <person name="Zeh J."/>
        </authorList>
    </citation>
    <scope>NUCLEOTIDE SEQUENCE [LARGE SCALE GENOMIC DNA]</scope>
    <source>
        <strain evidence="2">IN4F17</strain>
        <tissue evidence="2">Whole Body</tissue>
    </source>
</reference>
<evidence type="ECO:0000256" key="1">
    <source>
        <dbReference type="SAM" id="MobiDB-lite"/>
    </source>
</evidence>
<dbReference type="PANTHER" id="PTHR46068:SF1">
    <property type="entry name" value="TRANSPOSASE IS30-LIKE HTH DOMAIN-CONTAINING PROTEIN"/>
    <property type="match status" value="1"/>
</dbReference>